<evidence type="ECO:0000256" key="4">
    <source>
        <dbReference type="ARBA" id="ARBA00023136"/>
    </source>
</evidence>
<feature type="transmembrane region" description="Helical" evidence="5">
    <location>
        <begin position="250"/>
        <end position="270"/>
    </location>
</feature>
<comment type="caution">
    <text evidence="7">The sequence shown here is derived from an EMBL/GenBank/DDBJ whole genome shotgun (WGS) entry which is preliminary data.</text>
</comment>
<dbReference type="PANTHER" id="PTHR13439">
    <property type="entry name" value="CT120 PROTEIN"/>
    <property type="match status" value="1"/>
</dbReference>
<accession>A0AB34IZ84</accession>
<feature type="domain" description="TLC" evidence="6">
    <location>
        <begin position="101"/>
        <end position="269"/>
    </location>
</feature>
<evidence type="ECO:0000256" key="3">
    <source>
        <dbReference type="ARBA" id="ARBA00022989"/>
    </source>
</evidence>
<evidence type="ECO:0000256" key="2">
    <source>
        <dbReference type="ARBA" id="ARBA00022692"/>
    </source>
</evidence>
<gene>
    <name evidence="7" type="ORF">AB1Y20_004814</name>
</gene>
<organism evidence="7 8">
    <name type="scientific">Prymnesium parvum</name>
    <name type="common">Toxic golden alga</name>
    <dbReference type="NCBI Taxonomy" id="97485"/>
    <lineage>
        <taxon>Eukaryota</taxon>
        <taxon>Haptista</taxon>
        <taxon>Haptophyta</taxon>
        <taxon>Prymnesiophyceae</taxon>
        <taxon>Prymnesiales</taxon>
        <taxon>Prymnesiaceae</taxon>
        <taxon>Prymnesium</taxon>
    </lineage>
</organism>
<feature type="transmembrane region" description="Helical" evidence="5">
    <location>
        <begin position="91"/>
        <end position="111"/>
    </location>
</feature>
<dbReference type="Proteomes" id="UP001515480">
    <property type="component" value="Unassembled WGS sequence"/>
</dbReference>
<evidence type="ECO:0000259" key="6">
    <source>
        <dbReference type="Pfam" id="PF03798"/>
    </source>
</evidence>
<dbReference type="GO" id="GO:0016020">
    <property type="term" value="C:membrane"/>
    <property type="evidence" value="ECO:0007669"/>
    <property type="project" value="UniProtKB-SubCell"/>
</dbReference>
<keyword evidence="8" id="KW-1185">Reference proteome</keyword>
<feature type="transmembrane region" description="Helical" evidence="5">
    <location>
        <begin position="207"/>
        <end position="230"/>
    </location>
</feature>
<name>A0AB34IZ84_PRYPA</name>
<comment type="subcellular location">
    <subcellularLocation>
        <location evidence="1">Membrane</location>
        <topology evidence="1">Multi-pass membrane protein</topology>
    </subcellularLocation>
</comment>
<keyword evidence="4 5" id="KW-0472">Membrane</keyword>
<sequence>MFEAIGTLIGVDDPFDTSARCGRTQLIPVDPGSSEETFTGVAWVMARMTLLWCISLYISALCAKLIILPRLPRSSVEKENTPFHVGQKIPAFLRAVIVSGLANICLCAFWSKSIEQNFLAGPAIEIAGMFFTSFEIADLLVGVLHGMMGLEYLVHHLLHIGLGLIIRGNCVAGLLAAVLMAQETSGIFLNYFLLIRNRYPDHWSVKWSFVLFAAAFFVYRIGLGTFGTYFYVRYYNEYLPPTVPSWQGHLIAVVIVLASLLQWYWGWVIAGKVITALSAGGKSPVKTE</sequence>
<dbReference type="InterPro" id="IPR050846">
    <property type="entry name" value="TLCD"/>
</dbReference>
<keyword evidence="2 5" id="KW-0812">Transmembrane</keyword>
<feature type="transmembrane region" description="Helical" evidence="5">
    <location>
        <begin position="50"/>
        <end position="71"/>
    </location>
</feature>
<dbReference type="EMBL" id="JBGBPQ010000016">
    <property type="protein sequence ID" value="KAL1508719.1"/>
    <property type="molecule type" value="Genomic_DNA"/>
</dbReference>
<dbReference type="InterPro" id="IPR006634">
    <property type="entry name" value="TLC-dom"/>
</dbReference>
<reference evidence="7 8" key="1">
    <citation type="journal article" date="2024" name="Science">
        <title>Giant polyketide synthase enzymes in the biosynthesis of giant marine polyether toxins.</title>
        <authorList>
            <person name="Fallon T.R."/>
            <person name="Shende V.V."/>
            <person name="Wierzbicki I.H."/>
            <person name="Pendleton A.L."/>
            <person name="Watervoot N.F."/>
            <person name="Auber R.P."/>
            <person name="Gonzalez D.J."/>
            <person name="Wisecaver J.H."/>
            <person name="Moore B.S."/>
        </authorList>
    </citation>
    <scope>NUCLEOTIDE SEQUENCE [LARGE SCALE GENOMIC DNA]</scope>
    <source>
        <strain evidence="7 8">12B1</strain>
    </source>
</reference>
<feature type="transmembrane region" description="Helical" evidence="5">
    <location>
        <begin position="164"/>
        <end position="195"/>
    </location>
</feature>
<proteinExistence type="predicted"/>
<dbReference type="AlphaFoldDB" id="A0AB34IZ84"/>
<feature type="transmembrane region" description="Helical" evidence="5">
    <location>
        <begin position="123"/>
        <end position="144"/>
    </location>
</feature>
<protein>
    <recommendedName>
        <fullName evidence="6">TLC domain-containing protein</fullName>
    </recommendedName>
</protein>
<evidence type="ECO:0000256" key="1">
    <source>
        <dbReference type="ARBA" id="ARBA00004141"/>
    </source>
</evidence>
<dbReference type="GO" id="GO:0055088">
    <property type="term" value="P:lipid homeostasis"/>
    <property type="evidence" value="ECO:0007669"/>
    <property type="project" value="TreeGrafter"/>
</dbReference>
<evidence type="ECO:0000313" key="8">
    <source>
        <dbReference type="Proteomes" id="UP001515480"/>
    </source>
</evidence>
<keyword evidence="3 5" id="KW-1133">Transmembrane helix</keyword>
<dbReference type="Pfam" id="PF03798">
    <property type="entry name" value="TRAM_LAG1_CLN8"/>
    <property type="match status" value="1"/>
</dbReference>
<evidence type="ECO:0000256" key="5">
    <source>
        <dbReference type="SAM" id="Phobius"/>
    </source>
</evidence>
<evidence type="ECO:0000313" key="7">
    <source>
        <dbReference type="EMBL" id="KAL1508719.1"/>
    </source>
</evidence>